<gene>
    <name evidence="2" type="primary">ubiB</name>
    <name evidence="2" type="ORF">SPIL2461_LOCUS23363</name>
</gene>
<reference evidence="2" key="1">
    <citation type="submission" date="2021-02" db="EMBL/GenBank/DDBJ databases">
        <authorList>
            <person name="Dougan E. K."/>
            <person name="Rhodes N."/>
            <person name="Thang M."/>
            <person name="Chan C."/>
        </authorList>
    </citation>
    <scope>NUCLEOTIDE SEQUENCE</scope>
</reference>
<evidence type="ECO:0000313" key="3">
    <source>
        <dbReference type="Proteomes" id="UP000649617"/>
    </source>
</evidence>
<keyword evidence="3" id="KW-1185">Reference proteome</keyword>
<accession>A0A812YJ35</accession>
<dbReference type="InterPro" id="IPR051130">
    <property type="entry name" value="Mito_struct-func_regulator"/>
</dbReference>
<dbReference type="AlphaFoldDB" id="A0A812YJ35"/>
<dbReference type="PANTHER" id="PTHR43173">
    <property type="entry name" value="ABC1 FAMILY PROTEIN"/>
    <property type="match status" value="1"/>
</dbReference>
<comment type="caution">
    <text evidence="2">The sequence shown here is derived from an EMBL/GenBank/DDBJ whole genome shotgun (WGS) entry which is preliminary data.</text>
</comment>
<dbReference type="Proteomes" id="UP000649617">
    <property type="component" value="Unassembled WGS sequence"/>
</dbReference>
<dbReference type="InterPro" id="IPR011009">
    <property type="entry name" value="Kinase-like_dom_sf"/>
</dbReference>
<name>A0A812YJ35_SYMPI</name>
<evidence type="ECO:0000313" key="2">
    <source>
        <dbReference type="EMBL" id="CAE7784296.1"/>
    </source>
</evidence>
<evidence type="ECO:0000259" key="1">
    <source>
        <dbReference type="Pfam" id="PF03109"/>
    </source>
</evidence>
<sequence>MSCGALTIVYTELVCDCKRFYSTILPRLGQYVVRPWLHSLGLEEKTGEELTAEMDEWGSKKLQEALLSLGGFYVKTGQVLSTRVDLFSKPYTERLRILQDSLPPVDAAEIRDIVSKELCGGGSLSELLKDFEDEPLGTASIAQVHRAVLNDGREVAIKVLRPNMEPVLRGDIANLKVFALAARGRLPVDYYPVFCELERALDGELDFLNEAQSAAKAKGREPGSQATDESASYVSANFHTRKPRNPCRLSTVHSNLLTDQFSTTNPVA</sequence>
<dbReference type="OrthoDB" id="427480at2759"/>
<dbReference type="SUPFAM" id="SSF56112">
    <property type="entry name" value="Protein kinase-like (PK-like)"/>
    <property type="match status" value="1"/>
</dbReference>
<dbReference type="PANTHER" id="PTHR43173:SF12">
    <property type="entry name" value="PROTEIN KINASE SUPERFAMILY PROTEIN"/>
    <property type="match status" value="1"/>
</dbReference>
<dbReference type="Pfam" id="PF03109">
    <property type="entry name" value="ABC1"/>
    <property type="match status" value="1"/>
</dbReference>
<organism evidence="2 3">
    <name type="scientific">Symbiodinium pilosum</name>
    <name type="common">Dinoflagellate</name>
    <dbReference type="NCBI Taxonomy" id="2952"/>
    <lineage>
        <taxon>Eukaryota</taxon>
        <taxon>Sar</taxon>
        <taxon>Alveolata</taxon>
        <taxon>Dinophyceae</taxon>
        <taxon>Suessiales</taxon>
        <taxon>Symbiodiniaceae</taxon>
        <taxon>Symbiodinium</taxon>
    </lineage>
</organism>
<dbReference type="InterPro" id="IPR004147">
    <property type="entry name" value="ABC1_dom"/>
</dbReference>
<feature type="domain" description="ABC1 atypical kinase-like" evidence="1">
    <location>
        <begin position="98"/>
        <end position="218"/>
    </location>
</feature>
<protein>
    <submittedName>
        <fullName evidence="2">UbiB protein</fullName>
    </submittedName>
</protein>
<dbReference type="EMBL" id="CAJNIZ010048192">
    <property type="protein sequence ID" value="CAE7784296.1"/>
    <property type="molecule type" value="Genomic_DNA"/>
</dbReference>
<proteinExistence type="predicted"/>